<dbReference type="Gene3D" id="2.60.40.10">
    <property type="entry name" value="Immunoglobulins"/>
    <property type="match status" value="2"/>
</dbReference>
<evidence type="ECO:0000256" key="1">
    <source>
        <dbReference type="ARBA" id="ARBA00000548"/>
    </source>
</evidence>
<accession>A0ABV6E0L3</accession>
<dbReference type="SUPFAM" id="SSF49452">
    <property type="entry name" value="Starch-binding domain-like"/>
    <property type="match status" value="2"/>
</dbReference>
<reference evidence="5 6" key="1">
    <citation type="submission" date="2024-09" db="EMBL/GenBank/DDBJ databases">
        <authorList>
            <person name="Sun Q."/>
            <person name="Mori K."/>
        </authorList>
    </citation>
    <scope>NUCLEOTIDE SEQUENCE [LARGE SCALE GENOMIC DNA]</scope>
    <source>
        <strain evidence="5 6">CCM 8654</strain>
    </source>
</reference>
<dbReference type="EC" id="3.2.1.1" evidence="2"/>
<dbReference type="Gene3D" id="2.60.40.1120">
    <property type="entry name" value="Carboxypeptidase-like, regulatory domain"/>
    <property type="match status" value="1"/>
</dbReference>
<feature type="chain" id="PRO_5046279388" description="alpha-amylase" evidence="4">
    <location>
        <begin position="30"/>
        <end position="555"/>
    </location>
</feature>
<evidence type="ECO:0000256" key="4">
    <source>
        <dbReference type="SAM" id="SignalP"/>
    </source>
</evidence>
<evidence type="ECO:0000313" key="5">
    <source>
        <dbReference type="EMBL" id="MFC0222530.1"/>
    </source>
</evidence>
<dbReference type="Gene3D" id="2.60.40.2700">
    <property type="match status" value="2"/>
</dbReference>
<evidence type="ECO:0000256" key="2">
    <source>
        <dbReference type="ARBA" id="ARBA00012595"/>
    </source>
</evidence>
<name>A0ABV6E0L3_9ACTN</name>
<dbReference type="InterPro" id="IPR013784">
    <property type="entry name" value="Carb-bd-like_fold"/>
</dbReference>
<keyword evidence="4" id="KW-0732">Signal</keyword>
<protein>
    <recommendedName>
        <fullName evidence="2">alpha-amylase</fullName>
        <ecNumber evidence="2">3.2.1.1</ecNumber>
    </recommendedName>
    <alternativeName>
        <fullName evidence="3">1,4-alpha-D-glucan glucanohydrolase</fullName>
    </alternativeName>
</protein>
<feature type="signal peptide" evidence="4">
    <location>
        <begin position="1"/>
        <end position="29"/>
    </location>
</feature>
<dbReference type="RefSeq" id="WP_378518181.1">
    <property type="nucleotide sequence ID" value="NZ_CBCSDI010000002.1"/>
</dbReference>
<dbReference type="InterPro" id="IPR013783">
    <property type="entry name" value="Ig-like_fold"/>
</dbReference>
<comment type="catalytic activity">
    <reaction evidence="1">
        <text>Endohydrolysis of (1-&gt;4)-alpha-D-glucosidic linkages in polysaccharides containing three or more (1-&gt;4)-alpha-linked D-glucose units.</text>
        <dbReference type="EC" id="3.2.1.1"/>
    </reaction>
</comment>
<evidence type="ECO:0000313" key="6">
    <source>
        <dbReference type="Proteomes" id="UP001589698"/>
    </source>
</evidence>
<keyword evidence="6" id="KW-1185">Reference proteome</keyword>
<proteinExistence type="predicted"/>
<dbReference type="Pfam" id="PF13620">
    <property type="entry name" value="CarboxypepD_reg"/>
    <property type="match status" value="1"/>
</dbReference>
<organism evidence="5 6">
    <name type="scientific">Nocardioides zeicaulis</name>
    <dbReference type="NCBI Taxonomy" id="1776857"/>
    <lineage>
        <taxon>Bacteria</taxon>
        <taxon>Bacillati</taxon>
        <taxon>Actinomycetota</taxon>
        <taxon>Actinomycetes</taxon>
        <taxon>Propionibacteriales</taxon>
        <taxon>Nocardioidaceae</taxon>
        <taxon>Nocardioides</taxon>
    </lineage>
</organism>
<sequence>MSSSLRRPAVALITTSLAATVLGVAPAHAVIVDDAISGHVTHDDGPLTSAVRVVAWLQDGEDWTYAEDVAVDEDGAYSLVGLAPGSYRVVFESPTDDYVYEAYDNVLDFDQARTVVVGDGVADDAVDADLALAGHVVGSVGTASGAAAVDAWVSLWHEVTSAEDGTTWEPTQYGSDVDAETGAYDVDGVPAGTYRVEFYADGYQREFYEDSATVEGGTDVAVTEGGTEELPAAELEEYSSISGRVTDAGDLPVAGAEVYALDDEQNVVDWATTGDDGTYVINGLADDAYVVEFYDYQDDTADLGEYYDNVGTFEEATPVTTVSGEDSGSVDAKLVEGEHDPVQLPYFDNTAAPVISGAAQVGSTLTATAGSWTPAPSGVEYYWFRNEDEWIESANGPTYQLTAADLGKRITVLVAVTGDGHEPTYAISEPTAPVAAAPAPPVVTPPVVTPPVVTPPAPVVSAPAALAAIVEGIDVAGKPKVGATLKLTGLDKLFRASTPVSYTFQWYAGSAKIKKATKSKLKVLSSMKGKKLSVKVTASAGSTKKTVKIKVGTVR</sequence>
<dbReference type="EMBL" id="JBHLXH010000001">
    <property type="protein sequence ID" value="MFC0222530.1"/>
    <property type="molecule type" value="Genomic_DNA"/>
</dbReference>
<gene>
    <name evidence="5" type="ORF">ACFFJG_08560</name>
</gene>
<dbReference type="Proteomes" id="UP001589698">
    <property type="component" value="Unassembled WGS sequence"/>
</dbReference>
<evidence type="ECO:0000256" key="3">
    <source>
        <dbReference type="ARBA" id="ARBA00030238"/>
    </source>
</evidence>
<comment type="caution">
    <text evidence="5">The sequence shown here is derived from an EMBL/GenBank/DDBJ whole genome shotgun (WGS) entry which is preliminary data.</text>
</comment>
<dbReference type="SUPFAM" id="SSF49478">
    <property type="entry name" value="Cna protein B-type domain"/>
    <property type="match status" value="1"/>
</dbReference>